<dbReference type="Gene3D" id="2.40.50.100">
    <property type="match status" value="1"/>
</dbReference>
<dbReference type="PANTHER" id="PTHR42781:SF4">
    <property type="entry name" value="SPERMIDINE_PUTRESCINE IMPORT ATP-BINDING PROTEIN POTA"/>
    <property type="match status" value="1"/>
</dbReference>
<organism evidence="9 10">
    <name type="scientific">Nitratireductor mangrovi</name>
    <dbReference type="NCBI Taxonomy" id="2599600"/>
    <lineage>
        <taxon>Bacteria</taxon>
        <taxon>Pseudomonadati</taxon>
        <taxon>Pseudomonadota</taxon>
        <taxon>Alphaproteobacteria</taxon>
        <taxon>Hyphomicrobiales</taxon>
        <taxon>Phyllobacteriaceae</taxon>
        <taxon>Nitratireductor</taxon>
    </lineage>
</organism>
<evidence type="ECO:0000256" key="1">
    <source>
        <dbReference type="ARBA" id="ARBA00022448"/>
    </source>
</evidence>
<evidence type="ECO:0000256" key="4">
    <source>
        <dbReference type="ARBA" id="ARBA00022840"/>
    </source>
</evidence>
<dbReference type="CDD" id="cd03300">
    <property type="entry name" value="ABC_PotA_N"/>
    <property type="match status" value="1"/>
</dbReference>
<dbReference type="KEGG" id="niy:FQ775_16025"/>
<evidence type="ECO:0000256" key="5">
    <source>
        <dbReference type="ARBA" id="ARBA00022967"/>
    </source>
</evidence>
<dbReference type="FunFam" id="3.40.50.300:FF:000133">
    <property type="entry name" value="Spermidine/putrescine import ATP-binding protein PotA"/>
    <property type="match status" value="1"/>
</dbReference>
<dbReference type="PANTHER" id="PTHR42781">
    <property type="entry name" value="SPERMIDINE/PUTRESCINE IMPORT ATP-BINDING PROTEIN POTA"/>
    <property type="match status" value="1"/>
</dbReference>
<keyword evidence="10" id="KW-1185">Reference proteome</keyword>
<dbReference type="InterPro" id="IPR013611">
    <property type="entry name" value="Transp-assoc_OB_typ2"/>
</dbReference>
<dbReference type="GO" id="GO:0015594">
    <property type="term" value="F:ABC-type putrescine transporter activity"/>
    <property type="evidence" value="ECO:0007669"/>
    <property type="project" value="InterPro"/>
</dbReference>
<dbReference type="Proteomes" id="UP000321389">
    <property type="component" value="Chromosome"/>
</dbReference>
<keyword evidence="6 7" id="KW-0472">Membrane</keyword>
<dbReference type="GO" id="GO:0043190">
    <property type="term" value="C:ATP-binding cassette (ABC) transporter complex"/>
    <property type="evidence" value="ECO:0007669"/>
    <property type="project" value="InterPro"/>
</dbReference>
<dbReference type="RefSeq" id="WP_146300401.1">
    <property type="nucleotide sequence ID" value="NZ_CP042301.2"/>
</dbReference>
<dbReference type="Gene3D" id="3.40.50.300">
    <property type="entry name" value="P-loop containing nucleotide triphosphate hydrolases"/>
    <property type="match status" value="1"/>
</dbReference>
<reference evidence="9" key="1">
    <citation type="submission" date="2020-04" db="EMBL/GenBank/DDBJ databases">
        <title>Nitratireductor sp. nov. isolated from mangrove soil.</title>
        <authorList>
            <person name="Ye Y."/>
        </authorList>
    </citation>
    <scope>NUCLEOTIDE SEQUENCE</scope>
    <source>
        <strain evidence="9">SY7</strain>
    </source>
</reference>
<dbReference type="InterPro" id="IPR017879">
    <property type="entry name" value="PotA_ATP-bd"/>
</dbReference>
<protein>
    <recommendedName>
        <fullName evidence="7">Spermidine/putrescine import ATP-binding protein PotA</fullName>
        <ecNumber evidence="7">7.6.2.11</ecNumber>
    </recommendedName>
</protein>
<dbReference type="EMBL" id="CP042301">
    <property type="protein sequence ID" value="QDZ01760.1"/>
    <property type="molecule type" value="Genomic_DNA"/>
</dbReference>
<proteinExistence type="inferred from homology"/>
<comment type="similarity">
    <text evidence="7">Belongs to the ABC transporter superfamily. Spermidine/putrescine importer (TC 3.A.1.11.1) family.</text>
</comment>
<comment type="function">
    <text evidence="7">Part of the ABC transporter complex PotABCD involved in spermidine/putrescine import. Responsible for energy coupling to the transport system.</text>
</comment>
<dbReference type="EC" id="7.6.2.11" evidence="7"/>
<evidence type="ECO:0000256" key="2">
    <source>
        <dbReference type="ARBA" id="ARBA00022475"/>
    </source>
</evidence>
<keyword evidence="2 7" id="KW-1003">Cell membrane</keyword>
<feature type="domain" description="ABC transporter" evidence="8">
    <location>
        <begin position="16"/>
        <end position="250"/>
    </location>
</feature>
<comment type="catalytic activity">
    <reaction evidence="7">
        <text>ATP + H2O + polyamine-[polyamine-binding protein]Side 1 = ADP + phosphate + polyamineSide 2 + [polyamine-binding protein]Side 1.</text>
        <dbReference type="EC" id="7.6.2.11"/>
    </reaction>
</comment>
<dbReference type="InterPro" id="IPR017871">
    <property type="entry name" value="ABC_transporter-like_CS"/>
</dbReference>
<dbReference type="InterPro" id="IPR008995">
    <property type="entry name" value="Mo/tungstate-bd_C_term_dom"/>
</dbReference>
<evidence type="ECO:0000256" key="7">
    <source>
        <dbReference type="RuleBase" id="RU364083"/>
    </source>
</evidence>
<dbReference type="InterPro" id="IPR050093">
    <property type="entry name" value="ABC_SmlMolc_Importer"/>
</dbReference>
<accession>A0A5B8L248</accession>
<keyword evidence="5 7" id="KW-1278">Translocase</keyword>
<comment type="subunit">
    <text evidence="7">The complex is composed of two ATP-binding proteins (PotA), two transmembrane proteins (PotB and PotC) and a solute-binding protein (PotD).</text>
</comment>
<dbReference type="InterPro" id="IPR003439">
    <property type="entry name" value="ABC_transporter-like_ATP-bd"/>
</dbReference>
<dbReference type="PROSITE" id="PS00211">
    <property type="entry name" value="ABC_TRANSPORTER_1"/>
    <property type="match status" value="1"/>
</dbReference>
<dbReference type="Pfam" id="PF00005">
    <property type="entry name" value="ABC_tran"/>
    <property type="match status" value="1"/>
</dbReference>
<evidence type="ECO:0000259" key="8">
    <source>
        <dbReference type="PROSITE" id="PS50893"/>
    </source>
</evidence>
<gene>
    <name evidence="7" type="primary">potA</name>
    <name evidence="9" type="ORF">FQ775_16025</name>
</gene>
<evidence type="ECO:0000256" key="6">
    <source>
        <dbReference type="ARBA" id="ARBA00023136"/>
    </source>
</evidence>
<dbReference type="SMART" id="SM00382">
    <property type="entry name" value="AAA"/>
    <property type="match status" value="1"/>
</dbReference>
<dbReference type="SUPFAM" id="SSF52540">
    <property type="entry name" value="P-loop containing nucleoside triphosphate hydrolases"/>
    <property type="match status" value="1"/>
</dbReference>
<evidence type="ECO:0000256" key="3">
    <source>
        <dbReference type="ARBA" id="ARBA00022741"/>
    </source>
</evidence>
<keyword evidence="4 7" id="KW-0067">ATP-binding</keyword>
<keyword evidence="1 7" id="KW-0813">Transport</keyword>
<evidence type="ECO:0000313" key="9">
    <source>
        <dbReference type="EMBL" id="QDZ01760.1"/>
    </source>
</evidence>
<dbReference type="GO" id="GO:0016887">
    <property type="term" value="F:ATP hydrolysis activity"/>
    <property type="evidence" value="ECO:0007669"/>
    <property type="project" value="InterPro"/>
</dbReference>
<dbReference type="NCBIfam" id="TIGR01187">
    <property type="entry name" value="potA"/>
    <property type="match status" value="1"/>
</dbReference>
<name>A0A5B8L248_9HYPH</name>
<sequence>MPDAVPAAQADVASSIELRNVGKAFGSGVNAFVALKGVTADIRTNEFFTLLGPSGCGKTTLLRLIAGFEAPSSGEILLEGRDIANLAPYRRPVNTVFQSYALFPHMTVSENVAFGLQMLKRPRDEVAATVEEMLRLVRMEAMKDRKTSEISGGQQQRVALARALAPKPKVLLLDEPLSALDLKLRKEMQVELKRLQTETGITFVFVTHDQEEALTMSDRVAVMSQGDILQIGSPREIYNHPTHRFVADFIGDINFLKGSVSRCGETECVADIAGVGPIRFDRAPGTSEGQPLTLAIRPERITLGPPTGDLTGRLENVVYHGTDTIYHFTLGDGSRMRARAQNSDGHEPAWRPGDRIGWSARPDAVAVIAEDSA</sequence>
<dbReference type="InterPro" id="IPR027417">
    <property type="entry name" value="P-loop_NTPase"/>
</dbReference>
<dbReference type="InterPro" id="IPR003593">
    <property type="entry name" value="AAA+_ATPase"/>
</dbReference>
<dbReference type="AlphaFoldDB" id="A0A5B8L248"/>
<dbReference type="Pfam" id="PF08402">
    <property type="entry name" value="TOBE_2"/>
    <property type="match status" value="1"/>
</dbReference>
<dbReference type="GO" id="GO:0005524">
    <property type="term" value="F:ATP binding"/>
    <property type="evidence" value="ECO:0007669"/>
    <property type="project" value="UniProtKB-KW"/>
</dbReference>
<keyword evidence="3 7" id="KW-0547">Nucleotide-binding</keyword>
<dbReference type="SUPFAM" id="SSF50331">
    <property type="entry name" value="MOP-like"/>
    <property type="match status" value="1"/>
</dbReference>
<dbReference type="OrthoDB" id="9802264at2"/>
<evidence type="ECO:0000313" key="10">
    <source>
        <dbReference type="Proteomes" id="UP000321389"/>
    </source>
</evidence>
<dbReference type="PROSITE" id="PS50893">
    <property type="entry name" value="ABC_TRANSPORTER_2"/>
    <property type="match status" value="1"/>
</dbReference>
<dbReference type="InterPro" id="IPR005893">
    <property type="entry name" value="PotA-like"/>
</dbReference>